<dbReference type="InterPro" id="IPR006956">
    <property type="entry name" value="Poxvirus_L5"/>
</dbReference>
<keyword evidence="1" id="KW-1133">Transmembrane helix</keyword>
<proteinExistence type="predicted"/>
<keyword evidence="1" id="KW-0472">Membrane</keyword>
<reference evidence="2" key="1">
    <citation type="journal article" date="2024" name="Microbiome">
        <title>Substantial viral diversity in bats and rodents from East Africa: insights into evolution, recombination, and cocirculation.</title>
        <authorList>
            <person name="Wang D."/>
            <person name="Yang X."/>
            <person name="Ren Z."/>
            <person name="Hu B."/>
            <person name="Zhao H."/>
            <person name="Yang K."/>
            <person name="Shi P."/>
            <person name="Zhang Z."/>
            <person name="Feng Q."/>
            <person name="Nawenja C.V."/>
            <person name="Obanda V."/>
            <person name="Robert K."/>
            <person name="Nalikka B."/>
            <person name="Waruhiu C.N."/>
            <person name="Ochola G.O."/>
            <person name="Onyuok S.O."/>
            <person name="Ochieng H."/>
            <person name="Li B."/>
            <person name="Zhu Y."/>
            <person name="Si H."/>
            <person name="Yin J."/>
            <person name="Kristiansen K."/>
            <person name="Jin X."/>
            <person name="Xu X."/>
            <person name="Xiao M."/>
            <person name="Agwanda B."/>
            <person name="Ommeh S."/>
            <person name="Li J."/>
            <person name="Shi Z.L."/>
        </authorList>
    </citation>
    <scope>NUCLEOTIDE SEQUENCE</scope>
    <source>
        <strain evidence="2">1A/Uganda/UGR70/2019</strain>
    </source>
</reference>
<sequence>MSDGRRVTVQPVFIEPTFQHSFLTSTRYAFIVLFEAAVALVLIAWFFGAEARQALRRAPPPEPAPLEALAAGTRLACHGDALVILGLPGGPTPALNRDGSEVRLRACAELLRSVNGP</sequence>
<accession>A0AAU7E272</accession>
<dbReference type="Pfam" id="PF04872">
    <property type="entry name" value="Pox_L5"/>
    <property type="match status" value="1"/>
</dbReference>
<evidence type="ECO:0000313" key="2">
    <source>
        <dbReference type="EMBL" id="XBH23813.1"/>
    </source>
</evidence>
<keyword evidence="1" id="KW-0812">Transmembrane</keyword>
<name>A0AAU7E272_9POXV</name>
<evidence type="ECO:0000256" key="1">
    <source>
        <dbReference type="SAM" id="Phobius"/>
    </source>
</evidence>
<dbReference type="EMBL" id="PP711852">
    <property type="protein sequence ID" value="XBH23813.1"/>
    <property type="molecule type" value="Genomic_DNA"/>
</dbReference>
<feature type="transmembrane region" description="Helical" evidence="1">
    <location>
        <begin position="28"/>
        <end position="47"/>
    </location>
</feature>
<organism evidence="2">
    <name type="scientific">Rousettus bat poxvirus</name>
    <dbReference type="NCBI Taxonomy" id="3141933"/>
    <lineage>
        <taxon>Viruses</taxon>
        <taxon>Varidnaviria</taxon>
        <taxon>Bamfordvirae</taxon>
        <taxon>Nucleocytoviricota</taxon>
        <taxon>Pokkesviricetes</taxon>
        <taxon>Chitovirales</taxon>
        <taxon>Poxviridae</taxon>
    </lineage>
</organism>
<reference evidence="2" key="2">
    <citation type="submission" date="2024-02" db="EMBL/GenBank/DDBJ databases">
        <authorList>
            <person name="Hu B."/>
        </authorList>
    </citation>
    <scope>NUCLEOTIDE SEQUENCE</scope>
    <source>
        <strain evidence="2">1A/Uganda/UGR70/2019</strain>
    </source>
</reference>
<protein>
    <submittedName>
        <fullName evidence="2">Uncharacterized protein</fullName>
    </submittedName>
</protein>